<dbReference type="Proteomes" id="UP000634136">
    <property type="component" value="Unassembled WGS sequence"/>
</dbReference>
<organism evidence="2 3">
    <name type="scientific">Senna tora</name>
    <dbReference type="NCBI Taxonomy" id="362788"/>
    <lineage>
        <taxon>Eukaryota</taxon>
        <taxon>Viridiplantae</taxon>
        <taxon>Streptophyta</taxon>
        <taxon>Embryophyta</taxon>
        <taxon>Tracheophyta</taxon>
        <taxon>Spermatophyta</taxon>
        <taxon>Magnoliopsida</taxon>
        <taxon>eudicotyledons</taxon>
        <taxon>Gunneridae</taxon>
        <taxon>Pentapetalae</taxon>
        <taxon>rosids</taxon>
        <taxon>fabids</taxon>
        <taxon>Fabales</taxon>
        <taxon>Fabaceae</taxon>
        <taxon>Caesalpinioideae</taxon>
        <taxon>Cassia clade</taxon>
        <taxon>Senna</taxon>
    </lineage>
</organism>
<protein>
    <submittedName>
        <fullName evidence="2">Uncharacterized protein</fullName>
    </submittedName>
</protein>
<reference evidence="2" key="1">
    <citation type="submission" date="2020-09" db="EMBL/GenBank/DDBJ databases">
        <title>Genome-Enabled Discovery of Anthraquinone Biosynthesis in Senna tora.</title>
        <authorList>
            <person name="Kang S.-H."/>
            <person name="Pandey R.P."/>
            <person name="Lee C.-M."/>
            <person name="Sim J.-S."/>
            <person name="Jeong J.-T."/>
            <person name="Choi B.-S."/>
            <person name="Jung M."/>
            <person name="Ginzburg D."/>
            <person name="Zhao K."/>
            <person name="Won S.Y."/>
            <person name="Oh T.-J."/>
            <person name="Yu Y."/>
            <person name="Kim N.-H."/>
            <person name="Lee O.R."/>
            <person name="Lee T.-H."/>
            <person name="Bashyal P."/>
            <person name="Kim T.-S."/>
            <person name="Lee W.-H."/>
            <person name="Kawkins C."/>
            <person name="Kim C.-K."/>
            <person name="Kim J.S."/>
            <person name="Ahn B.O."/>
            <person name="Rhee S.Y."/>
            <person name="Sohng J.K."/>
        </authorList>
    </citation>
    <scope>NUCLEOTIDE SEQUENCE</scope>
    <source>
        <tissue evidence="2">Leaf</tissue>
    </source>
</reference>
<evidence type="ECO:0000313" key="3">
    <source>
        <dbReference type="Proteomes" id="UP000634136"/>
    </source>
</evidence>
<gene>
    <name evidence="2" type="ORF">G2W53_025076</name>
</gene>
<sequence length="119" mass="12235">MLENGLGFGSVEVRGVDPFKTTASEAQIPLKLRNEESHQQQGRNISAPHSLISGPKDVLPGGPKIRCAAAPATKLCSPLPGRNALVAADPFHPSSPLLRNGFSGGTTGPLAAEATVTDA</sequence>
<name>A0A834WHJ5_9FABA</name>
<feature type="region of interest" description="Disordered" evidence="1">
    <location>
        <begin position="95"/>
        <end position="119"/>
    </location>
</feature>
<evidence type="ECO:0000313" key="2">
    <source>
        <dbReference type="EMBL" id="KAF7819621.1"/>
    </source>
</evidence>
<dbReference type="OrthoDB" id="914245at2759"/>
<evidence type="ECO:0000256" key="1">
    <source>
        <dbReference type="SAM" id="MobiDB-lite"/>
    </source>
</evidence>
<dbReference type="AlphaFoldDB" id="A0A834WHJ5"/>
<feature type="region of interest" description="Disordered" evidence="1">
    <location>
        <begin position="34"/>
        <end position="57"/>
    </location>
</feature>
<accession>A0A834WHJ5</accession>
<comment type="caution">
    <text evidence="2">The sequence shown here is derived from an EMBL/GenBank/DDBJ whole genome shotgun (WGS) entry which is preliminary data.</text>
</comment>
<dbReference type="EMBL" id="JAAIUW010000008">
    <property type="protein sequence ID" value="KAF7819621.1"/>
    <property type="molecule type" value="Genomic_DNA"/>
</dbReference>
<proteinExistence type="predicted"/>
<keyword evidence="3" id="KW-1185">Reference proteome</keyword>